<keyword evidence="6 11" id="KW-0812">Transmembrane</keyword>
<evidence type="ECO:0000259" key="12">
    <source>
        <dbReference type="Pfam" id="PF12019"/>
    </source>
</evidence>
<keyword evidence="8 11" id="KW-0472">Membrane</keyword>
<keyword evidence="3" id="KW-1003">Cell membrane</keyword>
<evidence type="ECO:0000256" key="2">
    <source>
        <dbReference type="ARBA" id="ARBA00021549"/>
    </source>
</evidence>
<dbReference type="GeneID" id="300205648"/>
<comment type="subcellular location">
    <subcellularLocation>
        <location evidence="1">Cell inner membrane</location>
        <topology evidence="1">Single-pass membrane protein</topology>
    </subcellularLocation>
</comment>
<reference evidence="14" key="1">
    <citation type="submission" date="2016-10" db="EMBL/GenBank/DDBJ databases">
        <authorList>
            <person name="Varghese N."/>
            <person name="Submissions S."/>
        </authorList>
    </citation>
    <scope>NUCLEOTIDE SEQUENCE [LARGE SCALE GENOMIC DNA]</scope>
    <source>
        <strain evidence="14">ATCC 23835</strain>
    </source>
</reference>
<evidence type="ECO:0000256" key="8">
    <source>
        <dbReference type="ARBA" id="ARBA00023136"/>
    </source>
</evidence>
<evidence type="ECO:0000313" key="13">
    <source>
        <dbReference type="EMBL" id="SDS12807.1"/>
    </source>
</evidence>
<sequence length="155" mass="16314">MNSGNKGFTLVELMLTLAVFAILAAIALPSFKSSIDKSKADTEVNDLMRGLSYARLEAIDRGISTRIRPQVANSAWTSQLVVMSVADDAAGRTNYYQVISPMNSGAALNVTAGVSSLDFNNLGGVSAAATFVYTRGAETRTVNVCLNGRVVLGSC</sequence>
<dbReference type="SUPFAM" id="SSF54523">
    <property type="entry name" value="Pili subunits"/>
    <property type="match status" value="1"/>
</dbReference>
<dbReference type="GO" id="GO:0015628">
    <property type="term" value="P:protein secretion by the type II secretion system"/>
    <property type="evidence" value="ECO:0007669"/>
    <property type="project" value="InterPro"/>
</dbReference>
<comment type="similarity">
    <text evidence="9">Belongs to the GSP H family.</text>
</comment>
<dbReference type="AlphaFoldDB" id="A0A1H1PP19"/>
<dbReference type="Proteomes" id="UP000199524">
    <property type="component" value="Chromosome I"/>
</dbReference>
<protein>
    <recommendedName>
        <fullName evidence="2">Type II secretion system protein H</fullName>
    </recommendedName>
    <alternativeName>
        <fullName evidence="10">General secretion pathway protein H</fullName>
    </alternativeName>
</protein>
<keyword evidence="4" id="KW-0488">Methylation</keyword>
<accession>A0A1H1PP19</accession>
<dbReference type="GO" id="GO:0005886">
    <property type="term" value="C:plasma membrane"/>
    <property type="evidence" value="ECO:0007669"/>
    <property type="project" value="UniProtKB-SubCell"/>
</dbReference>
<feature type="transmembrane region" description="Helical" evidence="11">
    <location>
        <begin position="13"/>
        <end position="31"/>
    </location>
</feature>
<evidence type="ECO:0000256" key="6">
    <source>
        <dbReference type="ARBA" id="ARBA00022692"/>
    </source>
</evidence>
<proteinExistence type="inferred from homology"/>
<feature type="domain" description="General secretion pathway GspH" evidence="12">
    <location>
        <begin position="43"/>
        <end position="147"/>
    </location>
</feature>
<dbReference type="Pfam" id="PF07963">
    <property type="entry name" value="N_methyl"/>
    <property type="match status" value="1"/>
</dbReference>
<dbReference type="InterPro" id="IPR045584">
    <property type="entry name" value="Pilin-like"/>
</dbReference>
<dbReference type="EMBL" id="LT629777">
    <property type="protein sequence ID" value="SDS12807.1"/>
    <property type="molecule type" value="Genomic_DNA"/>
</dbReference>
<name>A0A1H1PP19_9PSED</name>
<evidence type="ECO:0000256" key="9">
    <source>
        <dbReference type="ARBA" id="ARBA00025772"/>
    </source>
</evidence>
<dbReference type="RefSeq" id="WP_090202206.1">
    <property type="nucleotide sequence ID" value="NZ_LT629777.1"/>
</dbReference>
<organism evidence="13 14">
    <name type="scientific">Pseudomonas asplenii</name>
    <dbReference type="NCBI Taxonomy" id="53407"/>
    <lineage>
        <taxon>Bacteria</taxon>
        <taxon>Pseudomonadati</taxon>
        <taxon>Pseudomonadota</taxon>
        <taxon>Gammaproteobacteria</taxon>
        <taxon>Pseudomonadales</taxon>
        <taxon>Pseudomonadaceae</taxon>
        <taxon>Pseudomonas</taxon>
    </lineage>
</organism>
<evidence type="ECO:0000256" key="10">
    <source>
        <dbReference type="ARBA" id="ARBA00030775"/>
    </source>
</evidence>
<dbReference type="PROSITE" id="PS00409">
    <property type="entry name" value="PROKAR_NTER_METHYL"/>
    <property type="match status" value="1"/>
</dbReference>
<keyword evidence="14" id="KW-1185">Reference proteome</keyword>
<evidence type="ECO:0000256" key="4">
    <source>
        <dbReference type="ARBA" id="ARBA00022481"/>
    </source>
</evidence>
<dbReference type="GO" id="GO:0015627">
    <property type="term" value="C:type II protein secretion system complex"/>
    <property type="evidence" value="ECO:0007669"/>
    <property type="project" value="InterPro"/>
</dbReference>
<evidence type="ECO:0000256" key="5">
    <source>
        <dbReference type="ARBA" id="ARBA00022519"/>
    </source>
</evidence>
<dbReference type="Gene3D" id="3.30.700.10">
    <property type="entry name" value="Glycoprotein, Type 4 Pilin"/>
    <property type="match status" value="1"/>
</dbReference>
<dbReference type="InterPro" id="IPR022346">
    <property type="entry name" value="T2SS_GspH"/>
</dbReference>
<keyword evidence="5" id="KW-0997">Cell inner membrane</keyword>
<dbReference type="InterPro" id="IPR012902">
    <property type="entry name" value="N_methyl_site"/>
</dbReference>
<evidence type="ECO:0000256" key="3">
    <source>
        <dbReference type="ARBA" id="ARBA00022475"/>
    </source>
</evidence>
<dbReference type="Pfam" id="PF12019">
    <property type="entry name" value="GspH"/>
    <property type="match status" value="1"/>
</dbReference>
<gene>
    <name evidence="13" type="ORF">SAMN05216598_0608</name>
</gene>
<evidence type="ECO:0000256" key="11">
    <source>
        <dbReference type="SAM" id="Phobius"/>
    </source>
</evidence>
<evidence type="ECO:0000256" key="1">
    <source>
        <dbReference type="ARBA" id="ARBA00004377"/>
    </source>
</evidence>
<evidence type="ECO:0000256" key="7">
    <source>
        <dbReference type="ARBA" id="ARBA00022989"/>
    </source>
</evidence>
<evidence type="ECO:0000313" key="14">
    <source>
        <dbReference type="Proteomes" id="UP000199524"/>
    </source>
</evidence>
<keyword evidence="7 11" id="KW-1133">Transmembrane helix</keyword>
<dbReference type="NCBIfam" id="TIGR02532">
    <property type="entry name" value="IV_pilin_GFxxxE"/>
    <property type="match status" value="1"/>
</dbReference>